<name>A0A1H2VDZ0_9RHOB</name>
<evidence type="ECO:0000256" key="1">
    <source>
        <dbReference type="SAM" id="MobiDB-lite"/>
    </source>
</evidence>
<dbReference type="AlphaFoldDB" id="A0A1H2VDZ0"/>
<evidence type="ECO:0000313" key="2">
    <source>
        <dbReference type="EMBL" id="SDW66547.1"/>
    </source>
</evidence>
<accession>A0A1H2VDZ0</accession>
<evidence type="ECO:0000313" key="3">
    <source>
        <dbReference type="Proteomes" id="UP000183400"/>
    </source>
</evidence>
<dbReference type="STRING" id="985054.SAMN05444358_1011447"/>
<reference evidence="3" key="1">
    <citation type="submission" date="2016-10" db="EMBL/GenBank/DDBJ databases">
        <authorList>
            <person name="Varghese N."/>
            <person name="Submissions S."/>
        </authorList>
    </citation>
    <scope>NUCLEOTIDE SEQUENCE [LARGE SCALE GENOMIC DNA]</scope>
    <source>
        <strain evidence="3">DSM 27839</strain>
    </source>
</reference>
<feature type="region of interest" description="Disordered" evidence="1">
    <location>
        <begin position="67"/>
        <end position="92"/>
    </location>
</feature>
<dbReference type="Proteomes" id="UP000183400">
    <property type="component" value="Unassembled WGS sequence"/>
</dbReference>
<organism evidence="2 3">
    <name type="scientific">Ruegeria halocynthiae</name>
    <dbReference type="NCBI Taxonomy" id="985054"/>
    <lineage>
        <taxon>Bacteria</taxon>
        <taxon>Pseudomonadati</taxon>
        <taxon>Pseudomonadota</taxon>
        <taxon>Alphaproteobacteria</taxon>
        <taxon>Rhodobacterales</taxon>
        <taxon>Roseobacteraceae</taxon>
        <taxon>Ruegeria</taxon>
    </lineage>
</organism>
<proteinExistence type="predicted"/>
<protein>
    <submittedName>
        <fullName evidence="2">Uncharacterized protein</fullName>
    </submittedName>
</protein>
<dbReference type="EMBL" id="FNNP01000001">
    <property type="protein sequence ID" value="SDW66547.1"/>
    <property type="molecule type" value="Genomic_DNA"/>
</dbReference>
<dbReference type="RefSeq" id="WP_074735589.1">
    <property type="nucleotide sequence ID" value="NZ_FNNP01000001.1"/>
</dbReference>
<dbReference type="OrthoDB" id="7817258at2"/>
<gene>
    <name evidence="2" type="ORF">SAMN05444358_1011447</name>
</gene>
<sequence length="92" mass="9947">MKQPSFFDEIDAFGLASPTGNIFTVHQASDKSVYAGDGTTDTVYRLVGLNNDDDTHDMGEASVWFSSDNAGGLPTVTPNGIHEGKRIDRRRG</sequence>
<keyword evidence="3" id="KW-1185">Reference proteome</keyword>